<dbReference type="AlphaFoldDB" id="A0A4V3JB60"/>
<proteinExistence type="inferred from homology"/>
<evidence type="ECO:0000259" key="9">
    <source>
        <dbReference type="PROSITE" id="PS51462"/>
    </source>
</evidence>
<dbReference type="GO" id="GO:0016787">
    <property type="term" value="F:hydrolase activity"/>
    <property type="evidence" value="ECO:0007669"/>
    <property type="project" value="UniProtKB-KW"/>
</dbReference>
<evidence type="ECO:0000313" key="11">
    <source>
        <dbReference type="Proteomes" id="UP000297453"/>
    </source>
</evidence>
<organism evidence="10 11">
    <name type="scientific">Leptospira semungkisensis</name>
    <dbReference type="NCBI Taxonomy" id="2484985"/>
    <lineage>
        <taxon>Bacteria</taxon>
        <taxon>Pseudomonadati</taxon>
        <taxon>Spirochaetota</taxon>
        <taxon>Spirochaetia</taxon>
        <taxon>Leptospirales</taxon>
        <taxon>Leptospiraceae</taxon>
        <taxon>Leptospira</taxon>
    </lineage>
</organism>
<evidence type="ECO:0000256" key="7">
    <source>
        <dbReference type="ARBA" id="ARBA00032272"/>
    </source>
</evidence>
<comment type="similarity">
    <text evidence="3">Belongs to the Nudix hydrolase family. NudK subfamily.</text>
</comment>
<evidence type="ECO:0000256" key="4">
    <source>
        <dbReference type="ARBA" id="ARBA00016377"/>
    </source>
</evidence>
<dbReference type="OrthoDB" id="9806150at2"/>
<keyword evidence="11" id="KW-1185">Reference proteome</keyword>
<keyword evidence="5 10" id="KW-0378">Hydrolase</keyword>
<feature type="domain" description="Nudix hydrolase" evidence="9">
    <location>
        <begin position="52"/>
        <end position="186"/>
    </location>
</feature>
<dbReference type="CDD" id="cd03424">
    <property type="entry name" value="NUDIX_ADPRase_Nudt5_UGPPase_Nudt14"/>
    <property type="match status" value="1"/>
</dbReference>
<evidence type="ECO:0000313" key="10">
    <source>
        <dbReference type="EMBL" id="TGK01049.1"/>
    </source>
</evidence>
<reference evidence="10" key="1">
    <citation type="journal article" date="2019" name="PLoS Negl. Trop. Dis.">
        <title>Revisiting the worldwide diversity of Leptospira species in the environment.</title>
        <authorList>
            <person name="Vincent A.T."/>
            <person name="Schiettekatte O."/>
            <person name="Bourhy P."/>
            <person name="Veyrier F.J."/>
            <person name="Picardeau M."/>
        </authorList>
    </citation>
    <scope>NUCLEOTIDE SEQUENCE [LARGE SCALE GENOMIC DNA]</scope>
    <source>
        <strain evidence="10">SSS9</strain>
    </source>
</reference>
<feature type="transmembrane region" description="Helical" evidence="8">
    <location>
        <begin position="172"/>
        <end position="191"/>
    </location>
</feature>
<dbReference type="Pfam" id="PF00293">
    <property type="entry name" value="NUDIX"/>
    <property type="match status" value="1"/>
</dbReference>
<evidence type="ECO:0000256" key="1">
    <source>
        <dbReference type="ARBA" id="ARBA00000847"/>
    </source>
</evidence>
<dbReference type="PANTHER" id="PTHR11839:SF18">
    <property type="entry name" value="NUDIX HYDROLASE DOMAIN-CONTAINING PROTEIN"/>
    <property type="match status" value="1"/>
</dbReference>
<name>A0A4V3JB60_9LEPT</name>
<dbReference type="InterPro" id="IPR000086">
    <property type="entry name" value="NUDIX_hydrolase_dom"/>
</dbReference>
<dbReference type="PANTHER" id="PTHR11839">
    <property type="entry name" value="UDP/ADP-SUGAR PYROPHOSPHATASE"/>
    <property type="match status" value="1"/>
</dbReference>
<comment type="caution">
    <text evidence="10">The sequence shown here is derived from an EMBL/GenBank/DDBJ whole genome shotgun (WGS) entry which is preliminary data.</text>
</comment>
<dbReference type="GO" id="GO:0006753">
    <property type="term" value="P:nucleoside phosphate metabolic process"/>
    <property type="evidence" value="ECO:0007669"/>
    <property type="project" value="TreeGrafter"/>
</dbReference>
<dbReference type="InterPro" id="IPR015797">
    <property type="entry name" value="NUDIX_hydrolase-like_dom_sf"/>
</dbReference>
<comment type="cofactor">
    <cofactor evidence="2">
        <name>Mg(2+)</name>
        <dbReference type="ChEBI" id="CHEBI:18420"/>
    </cofactor>
</comment>
<dbReference type="PROSITE" id="PS51462">
    <property type="entry name" value="NUDIX"/>
    <property type="match status" value="1"/>
</dbReference>
<dbReference type="RefSeq" id="WP_135589071.1">
    <property type="nucleotide sequence ID" value="NZ_RQEP01000018.1"/>
</dbReference>
<evidence type="ECO:0000256" key="6">
    <source>
        <dbReference type="ARBA" id="ARBA00032162"/>
    </source>
</evidence>
<dbReference type="GO" id="GO:0005829">
    <property type="term" value="C:cytosol"/>
    <property type="evidence" value="ECO:0007669"/>
    <property type="project" value="TreeGrafter"/>
</dbReference>
<dbReference type="Proteomes" id="UP000297453">
    <property type="component" value="Unassembled WGS sequence"/>
</dbReference>
<evidence type="ECO:0000256" key="3">
    <source>
        <dbReference type="ARBA" id="ARBA00007275"/>
    </source>
</evidence>
<sequence length="197" mass="22603">MQDFLPDQYSPDSNLWDLGEKQSIYKSPIFELVSFPKTSPDKKVSGNFFHLESKDWVNVIALTSEGNLILIDQYRHGMHRYSLEIPGGIAEKATLLESAQAELREETGLLSDDWEYLGKVSANPAILDNWCHTFVARNVFPHAEGQDLDESEQIEVYQYPLLKIQDILNRNILHHGMMVAAFGLFFMKYGLNHKKQN</sequence>
<dbReference type="GO" id="GO:0019693">
    <property type="term" value="P:ribose phosphate metabolic process"/>
    <property type="evidence" value="ECO:0007669"/>
    <property type="project" value="TreeGrafter"/>
</dbReference>
<keyword evidence="8" id="KW-1133">Transmembrane helix</keyword>
<keyword evidence="8" id="KW-0472">Membrane</keyword>
<evidence type="ECO:0000256" key="8">
    <source>
        <dbReference type="SAM" id="Phobius"/>
    </source>
</evidence>
<keyword evidence="8" id="KW-0812">Transmembrane</keyword>
<evidence type="ECO:0000256" key="2">
    <source>
        <dbReference type="ARBA" id="ARBA00001946"/>
    </source>
</evidence>
<comment type="catalytic activity">
    <reaction evidence="1">
        <text>GDP-alpha-D-mannose + H2O = alpha-D-mannose 1-phosphate + GMP + 2 H(+)</text>
        <dbReference type="Rhea" id="RHEA:27978"/>
        <dbReference type="ChEBI" id="CHEBI:15377"/>
        <dbReference type="ChEBI" id="CHEBI:15378"/>
        <dbReference type="ChEBI" id="CHEBI:57527"/>
        <dbReference type="ChEBI" id="CHEBI:58115"/>
        <dbReference type="ChEBI" id="CHEBI:58409"/>
    </reaction>
</comment>
<accession>A0A4V3JB60</accession>
<protein>
    <recommendedName>
        <fullName evidence="4">GDP-mannose pyrophosphatase</fullName>
    </recommendedName>
    <alternativeName>
        <fullName evidence="6">GDP-mannose hydrolase</fullName>
    </alternativeName>
    <alternativeName>
        <fullName evidence="7">GDPMK</fullName>
    </alternativeName>
</protein>
<evidence type="ECO:0000256" key="5">
    <source>
        <dbReference type="ARBA" id="ARBA00022801"/>
    </source>
</evidence>
<dbReference type="EMBL" id="RQEP01000018">
    <property type="protein sequence ID" value="TGK01049.1"/>
    <property type="molecule type" value="Genomic_DNA"/>
</dbReference>
<dbReference type="Gene3D" id="3.90.79.10">
    <property type="entry name" value="Nucleoside Triphosphate Pyrophosphohydrolase"/>
    <property type="match status" value="1"/>
</dbReference>
<gene>
    <name evidence="10" type="ORF">EHO59_14135</name>
</gene>
<dbReference type="SUPFAM" id="SSF55811">
    <property type="entry name" value="Nudix"/>
    <property type="match status" value="1"/>
</dbReference>